<keyword evidence="3" id="KW-1185">Reference proteome</keyword>
<organism evidence="2 3">
    <name type="scientific">Auricularia subglabra (strain TFB-10046 / SS5)</name>
    <name type="common">White-rot fungus</name>
    <name type="synonym">Auricularia delicata (strain TFB10046)</name>
    <dbReference type="NCBI Taxonomy" id="717982"/>
    <lineage>
        <taxon>Eukaryota</taxon>
        <taxon>Fungi</taxon>
        <taxon>Dikarya</taxon>
        <taxon>Basidiomycota</taxon>
        <taxon>Agaricomycotina</taxon>
        <taxon>Agaricomycetes</taxon>
        <taxon>Auriculariales</taxon>
        <taxon>Auriculariaceae</taxon>
        <taxon>Auricularia</taxon>
    </lineage>
</organism>
<evidence type="ECO:0000259" key="1">
    <source>
        <dbReference type="Pfam" id="PF14222"/>
    </source>
</evidence>
<dbReference type="InParanoid" id="J0CTL1"/>
<dbReference type="KEGG" id="adl:AURDEDRAFT_177261"/>
<protein>
    <recommendedName>
        <fullName evidence="1">Cell morphogenesis protein N-terminal domain-containing protein</fullName>
    </recommendedName>
</protein>
<evidence type="ECO:0000313" key="2">
    <source>
        <dbReference type="EMBL" id="EJD33651.1"/>
    </source>
</evidence>
<evidence type="ECO:0000313" key="3">
    <source>
        <dbReference type="Proteomes" id="UP000006514"/>
    </source>
</evidence>
<proteinExistence type="predicted"/>
<dbReference type="eggNOG" id="KOG1825">
    <property type="taxonomic scope" value="Eukaryota"/>
</dbReference>
<name>J0CTL1_AURST</name>
<sequence>MDDQTDLLVCVVHFILLRHVEYGQELVLNLLQETSLRLLDSSSTTELPSPDRVVVGIRAVLVTLRAMEKDMTMPVWPSSWDLNAAIPASDYPSSAERLPNAFWEAPHRTALTEFRTRYTRLIETLAVSLGVRLARAHYFDAQFTLARIGESMEERDAFIIREHGSGHMAAYPKTLAPEIAILQACFDALPRCVSPGAPKLDQMLDIALGCGVSVEPALAAAAERLVLRLANDNVYATRTAQHATRFLFAQSQILRGPPEVFLLVELEPMLKLWKAVVEAWAKSALPRRAPSRSLS</sequence>
<dbReference type="EMBL" id="JH688131">
    <property type="protein sequence ID" value="EJD33651.1"/>
    <property type="molecule type" value="Genomic_DNA"/>
</dbReference>
<feature type="domain" description="Cell morphogenesis protein N-terminal" evidence="1">
    <location>
        <begin position="2"/>
        <end position="280"/>
    </location>
</feature>
<reference evidence="3" key="1">
    <citation type="journal article" date="2012" name="Science">
        <title>The Paleozoic origin of enzymatic lignin decomposition reconstructed from 31 fungal genomes.</title>
        <authorList>
            <person name="Floudas D."/>
            <person name="Binder M."/>
            <person name="Riley R."/>
            <person name="Barry K."/>
            <person name="Blanchette R.A."/>
            <person name="Henrissat B."/>
            <person name="Martinez A.T."/>
            <person name="Otillar R."/>
            <person name="Spatafora J.W."/>
            <person name="Yadav J.S."/>
            <person name="Aerts A."/>
            <person name="Benoit I."/>
            <person name="Boyd A."/>
            <person name="Carlson A."/>
            <person name="Copeland A."/>
            <person name="Coutinho P.M."/>
            <person name="de Vries R.P."/>
            <person name="Ferreira P."/>
            <person name="Findley K."/>
            <person name="Foster B."/>
            <person name="Gaskell J."/>
            <person name="Glotzer D."/>
            <person name="Gorecki P."/>
            <person name="Heitman J."/>
            <person name="Hesse C."/>
            <person name="Hori C."/>
            <person name="Igarashi K."/>
            <person name="Jurgens J.A."/>
            <person name="Kallen N."/>
            <person name="Kersten P."/>
            <person name="Kohler A."/>
            <person name="Kuees U."/>
            <person name="Kumar T.K.A."/>
            <person name="Kuo A."/>
            <person name="LaButti K."/>
            <person name="Larrondo L.F."/>
            <person name="Lindquist E."/>
            <person name="Ling A."/>
            <person name="Lombard V."/>
            <person name="Lucas S."/>
            <person name="Lundell T."/>
            <person name="Martin R."/>
            <person name="McLaughlin D.J."/>
            <person name="Morgenstern I."/>
            <person name="Morin E."/>
            <person name="Murat C."/>
            <person name="Nagy L.G."/>
            <person name="Nolan M."/>
            <person name="Ohm R.A."/>
            <person name="Patyshakuliyeva A."/>
            <person name="Rokas A."/>
            <person name="Ruiz-Duenas F.J."/>
            <person name="Sabat G."/>
            <person name="Salamov A."/>
            <person name="Samejima M."/>
            <person name="Schmutz J."/>
            <person name="Slot J.C."/>
            <person name="St John F."/>
            <person name="Stenlid J."/>
            <person name="Sun H."/>
            <person name="Sun S."/>
            <person name="Syed K."/>
            <person name="Tsang A."/>
            <person name="Wiebenga A."/>
            <person name="Young D."/>
            <person name="Pisabarro A."/>
            <person name="Eastwood D.C."/>
            <person name="Martin F."/>
            <person name="Cullen D."/>
            <person name="Grigoriev I.V."/>
            <person name="Hibbett D.S."/>
        </authorList>
    </citation>
    <scope>NUCLEOTIDE SEQUENCE [LARGE SCALE GENOMIC DNA]</scope>
    <source>
        <strain evidence="3">TFB10046</strain>
    </source>
</reference>
<dbReference type="OrthoDB" id="6287725at2759"/>
<gene>
    <name evidence="2" type="ORF">AURDEDRAFT_177261</name>
</gene>
<dbReference type="AlphaFoldDB" id="J0CTL1"/>
<dbReference type="Pfam" id="PF14222">
    <property type="entry name" value="MOR2-PAG1_N"/>
    <property type="match status" value="1"/>
</dbReference>
<dbReference type="InterPro" id="IPR025614">
    <property type="entry name" value="Cell_morpho_N"/>
</dbReference>
<dbReference type="Proteomes" id="UP000006514">
    <property type="component" value="Unassembled WGS sequence"/>
</dbReference>
<accession>J0CTL1</accession>